<evidence type="ECO:0000313" key="2">
    <source>
        <dbReference type="Proteomes" id="UP000192726"/>
    </source>
</evidence>
<dbReference type="RefSeq" id="WP_083107096.1">
    <property type="nucleotide sequence ID" value="NZ_CP020569.1"/>
</dbReference>
<protein>
    <submittedName>
        <fullName evidence="1">Uncharacterized protein</fullName>
    </submittedName>
</protein>
<dbReference type="KEGG" id="sgv:B1H19_25520"/>
<gene>
    <name evidence="1" type="ORF">B1H19_25520</name>
</gene>
<dbReference type="OrthoDB" id="4244953at2"/>
<evidence type="ECO:0000313" key="1">
    <source>
        <dbReference type="EMBL" id="ARF57083.1"/>
    </source>
</evidence>
<accession>A0A1V0TW09</accession>
<proteinExistence type="predicted"/>
<dbReference type="EMBL" id="CP020569">
    <property type="protein sequence ID" value="ARF57083.1"/>
    <property type="molecule type" value="Genomic_DNA"/>
</dbReference>
<sequence length="61" mass="6476">MTDGDTAIKCTAPKQNGDDCGAEAIWRVTPDGGDTYDACGQHITAPLFRNSPRVPFIAVPI</sequence>
<dbReference type="Proteomes" id="UP000192726">
    <property type="component" value="Chromosome"/>
</dbReference>
<dbReference type="AlphaFoldDB" id="A0A1V0TW09"/>
<organism evidence="1 2">
    <name type="scientific">Streptomyces gilvosporeus</name>
    <dbReference type="NCBI Taxonomy" id="553510"/>
    <lineage>
        <taxon>Bacteria</taxon>
        <taxon>Bacillati</taxon>
        <taxon>Actinomycetota</taxon>
        <taxon>Actinomycetes</taxon>
        <taxon>Kitasatosporales</taxon>
        <taxon>Streptomycetaceae</taxon>
        <taxon>Streptomyces</taxon>
    </lineage>
</organism>
<reference evidence="1 2" key="1">
    <citation type="submission" date="2017-04" db="EMBL/GenBank/DDBJ databases">
        <title>Complete Genome Sequence of Streptomyces gilvosporeus F607, a Capable Producer of Natamycin.</title>
        <authorList>
            <person name="Zong G."/>
            <person name="Zhong C."/>
            <person name="Fu J."/>
            <person name="Qin R."/>
            <person name="Cao G."/>
        </authorList>
    </citation>
    <scope>NUCLEOTIDE SEQUENCE [LARGE SCALE GENOMIC DNA]</scope>
    <source>
        <strain evidence="1 2">F607</strain>
    </source>
</reference>
<keyword evidence="2" id="KW-1185">Reference proteome</keyword>
<name>A0A1V0TW09_9ACTN</name>